<reference evidence="2" key="1">
    <citation type="submission" date="2016-10" db="EMBL/GenBank/DDBJ databases">
        <authorList>
            <person name="Varghese N."/>
            <person name="Submissions S."/>
        </authorList>
    </citation>
    <scope>NUCLEOTIDE SEQUENCE [LARGE SCALE GENOMIC DNA]</scope>
    <source>
        <strain evidence="2">DSM 11706</strain>
    </source>
</reference>
<proteinExistence type="predicted"/>
<dbReference type="STRING" id="126156.SAMN05421670_1541"/>
<dbReference type="OrthoDB" id="2361717at2"/>
<organism evidence="1 2">
    <name type="scientific">Psychrobacillus psychrotolerans</name>
    <dbReference type="NCBI Taxonomy" id="126156"/>
    <lineage>
        <taxon>Bacteria</taxon>
        <taxon>Bacillati</taxon>
        <taxon>Bacillota</taxon>
        <taxon>Bacilli</taxon>
        <taxon>Bacillales</taxon>
        <taxon>Bacillaceae</taxon>
        <taxon>Psychrobacillus</taxon>
    </lineage>
</organism>
<dbReference type="Pfam" id="PF17261">
    <property type="entry name" value="DUF5327"/>
    <property type="match status" value="1"/>
</dbReference>
<dbReference type="RefSeq" id="WP_093535855.1">
    <property type="nucleotide sequence ID" value="NZ_FOXU01000002.1"/>
</dbReference>
<dbReference type="Proteomes" id="UP000198734">
    <property type="component" value="Unassembled WGS sequence"/>
</dbReference>
<dbReference type="AlphaFoldDB" id="A0A1I5XID3"/>
<gene>
    <name evidence="1" type="ORF">SAMN05421670_1541</name>
</gene>
<dbReference type="InterPro" id="IPR035218">
    <property type="entry name" value="DUF5327"/>
</dbReference>
<evidence type="ECO:0000313" key="2">
    <source>
        <dbReference type="Proteomes" id="UP000198734"/>
    </source>
</evidence>
<evidence type="ECO:0000313" key="1">
    <source>
        <dbReference type="EMBL" id="SFQ31721.1"/>
    </source>
</evidence>
<accession>A0A1I5XID3</accession>
<dbReference type="EMBL" id="FOXU01000002">
    <property type="protein sequence ID" value="SFQ31721.1"/>
    <property type="molecule type" value="Genomic_DNA"/>
</dbReference>
<sequence length="83" mass="9192">MISNEQLLMQIDKHLKYAKTSGNEQSFRESLVAIKALCDVGLEVQIPLQVPTTRSVQTTSTILPTQPVAIKEEDANGDSLFDF</sequence>
<keyword evidence="2" id="KW-1185">Reference proteome</keyword>
<protein>
    <submittedName>
        <fullName evidence="1">Uncharacterized protein</fullName>
    </submittedName>
</protein>
<name>A0A1I5XID3_9BACI</name>